<proteinExistence type="predicted"/>
<evidence type="ECO:0000313" key="1">
    <source>
        <dbReference type="EMBL" id="KAI5676835.1"/>
    </source>
</evidence>
<comment type="caution">
    <text evidence="1">The sequence shown here is derived from an EMBL/GenBank/DDBJ whole genome shotgun (WGS) entry which is preliminary data.</text>
</comment>
<protein>
    <submittedName>
        <fullName evidence="1">Uncharacterized protein</fullName>
    </submittedName>
</protein>
<evidence type="ECO:0000313" key="2">
    <source>
        <dbReference type="Proteomes" id="UP001060085"/>
    </source>
</evidence>
<gene>
    <name evidence="1" type="ORF">M9H77_07785</name>
</gene>
<organism evidence="1 2">
    <name type="scientific">Catharanthus roseus</name>
    <name type="common">Madagascar periwinkle</name>
    <name type="synonym">Vinca rosea</name>
    <dbReference type="NCBI Taxonomy" id="4058"/>
    <lineage>
        <taxon>Eukaryota</taxon>
        <taxon>Viridiplantae</taxon>
        <taxon>Streptophyta</taxon>
        <taxon>Embryophyta</taxon>
        <taxon>Tracheophyta</taxon>
        <taxon>Spermatophyta</taxon>
        <taxon>Magnoliopsida</taxon>
        <taxon>eudicotyledons</taxon>
        <taxon>Gunneridae</taxon>
        <taxon>Pentapetalae</taxon>
        <taxon>asterids</taxon>
        <taxon>lamiids</taxon>
        <taxon>Gentianales</taxon>
        <taxon>Apocynaceae</taxon>
        <taxon>Rauvolfioideae</taxon>
        <taxon>Vinceae</taxon>
        <taxon>Catharanthinae</taxon>
        <taxon>Catharanthus</taxon>
    </lineage>
</organism>
<name>A0ACC0BVW8_CATRO</name>
<dbReference type="EMBL" id="CM044702">
    <property type="protein sequence ID" value="KAI5676835.1"/>
    <property type="molecule type" value="Genomic_DNA"/>
</dbReference>
<dbReference type="Proteomes" id="UP001060085">
    <property type="component" value="Linkage Group LG02"/>
</dbReference>
<sequence length="104" mass="11432">MGVRLFGNRALVWCLAGIDYEMPKLGFDGLKSLQRTHTRGLTECSRSRFSISCLLLRLTQDGQGYNKPLNLLSRGTQISYSAAVDPVAELGDNASQDNLDPIKS</sequence>
<accession>A0ACC0BVW8</accession>
<reference evidence="2" key="1">
    <citation type="journal article" date="2023" name="Nat. Plants">
        <title>Single-cell RNA sequencing provides a high-resolution roadmap for understanding the multicellular compartmentation of specialized metabolism.</title>
        <authorList>
            <person name="Sun S."/>
            <person name="Shen X."/>
            <person name="Li Y."/>
            <person name="Li Y."/>
            <person name="Wang S."/>
            <person name="Li R."/>
            <person name="Zhang H."/>
            <person name="Shen G."/>
            <person name="Guo B."/>
            <person name="Wei J."/>
            <person name="Xu J."/>
            <person name="St-Pierre B."/>
            <person name="Chen S."/>
            <person name="Sun C."/>
        </authorList>
    </citation>
    <scope>NUCLEOTIDE SEQUENCE [LARGE SCALE GENOMIC DNA]</scope>
</reference>
<keyword evidence="2" id="KW-1185">Reference proteome</keyword>